<dbReference type="FunFam" id="3.30.360.10:FF:000009">
    <property type="entry name" value="4-hydroxy-tetrahydrodipicolinate reductase"/>
    <property type="match status" value="1"/>
</dbReference>
<dbReference type="GO" id="GO:0016726">
    <property type="term" value="F:oxidoreductase activity, acting on CH or CH2 groups, NAD or NADP as acceptor"/>
    <property type="evidence" value="ECO:0007669"/>
    <property type="project" value="UniProtKB-UniRule"/>
</dbReference>
<dbReference type="AlphaFoldDB" id="A0A1H2RBE7"/>
<dbReference type="Gene3D" id="3.30.360.10">
    <property type="entry name" value="Dihydrodipicolinate Reductase, domain 2"/>
    <property type="match status" value="1"/>
</dbReference>
<dbReference type="InterPro" id="IPR023940">
    <property type="entry name" value="DHDPR_bac"/>
</dbReference>
<evidence type="ECO:0000256" key="7">
    <source>
        <dbReference type="ARBA" id="ARBA00023027"/>
    </source>
</evidence>
<dbReference type="PANTHER" id="PTHR20836:SF0">
    <property type="entry name" value="4-HYDROXY-TETRAHYDRODIPICOLINATE REDUCTASE 1, CHLOROPLASTIC-RELATED"/>
    <property type="match status" value="1"/>
</dbReference>
<keyword evidence="6 13" id="KW-0560">Oxidoreductase</keyword>
<dbReference type="Gene3D" id="3.40.50.720">
    <property type="entry name" value="NAD(P)-binding Rossmann-like Domain"/>
    <property type="match status" value="1"/>
</dbReference>
<comment type="pathway">
    <text evidence="9 13">Amino-acid biosynthesis; L-lysine biosynthesis via DAP pathway; (S)-tetrahydrodipicolinate from L-aspartate: step 4/4.</text>
</comment>
<feature type="binding site" evidence="13">
    <location>
        <begin position="166"/>
        <end position="167"/>
    </location>
    <ligand>
        <name>(S)-2,3,4,5-tetrahydrodipicolinate</name>
        <dbReference type="ChEBI" id="CHEBI:16845"/>
    </ligand>
</feature>
<protein>
    <recommendedName>
        <fullName evidence="10 13">4-hydroxy-tetrahydrodipicolinate reductase</fullName>
        <shortName evidence="13">HTPA reductase</shortName>
        <ecNumber evidence="10 13">1.17.1.8</ecNumber>
    </recommendedName>
</protein>
<keyword evidence="3 13" id="KW-0028">Amino-acid biosynthesis</keyword>
<dbReference type="CDD" id="cd02274">
    <property type="entry name" value="DHDPR_N"/>
    <property type="match status" value="1"/>
</dbReference>
<dbReference type="GO" id="GO:0008839">
    <property type="term" value="F:4-hydroxy-tetrahydrodipicolinate reductase"/>
    <property type="evidence" value="ECO:0007669"/>
    <property type="project" value="UniProtKB-UniRule"/>
</dbReference>
<evidence type="ECO:0000313" key="16">
    <source>
        <dbReference type="EMBL" id="SDW16701.1"/>
    </source>
</evidence>
<keyword evidence="5 13" id="KW-0220">Diaminopimelate biosynthesis</keyword>
<feature type="binding site" evidence="13">
    <location>
        <begin position="126"/>
        <end position="129"/>
    </location>
    <ligand>
        <name>NAD(+)</name>
        <dbReference type="ChEBI" id="CHEBI:57540"/>
    </ligand>
</feature>
<feature type="domain" description="Dihydrodipicolinate reductase C-terminal" evidence="15">
    <location>
        <begin position="132"/>
        <end position="266"/>
    </location>
</feature>
<accession>A0A1H2RBE7</accession>
<dbReference type="InterPro" id="IPR022664">
    <property type="entry name" value="DapB_N_CS"/>
</dbReference>
<dbReference type="InterPro" id="IPR036291">
    <property type="entry name" value="NAD(P)-bd_dom_sf"/>
</dbReference>
<dbReference type="SUPFAM" id="SSF55347">
    <property type="entry name" value="Glyceraldehyde-3-phosphate dehydrogenase-like, C-terminal domain"/>
    <property type="match status" value="1"/>
</dbReference>
<evidence type="ECO:0000259" key="15">
    <source>
        <dbReference type="Pfam" id="PF05173"/>
    </source>
</evidence>
<dbReference type="Pfam" id="PF01113">
    <property type="entry name" value="DapB_N"/>
    <property type="match status" value="1"/>
</dbReference>
<organism evidence="16 17">
    <name type="scientific">Marinococcus luteus</name>
    <dbReference type="NCBI Taxonomy" id="1122204"/>
    <lineage>
        <taxon>Bacteria</taxon>
        <taxon>Bacillati</taxon>
        <taxon>Bacillota</taxon>
        <taxon>Bacilli</taxon>
        <taxon>Bacillales</taxon>
        <taxon>Bacillaceae</taxon>
        <taxon>Marinococcus</taxon>
    </lineage>
</organism>
<evidence type="ECO:0000256" key="1">
    <source>
        <dbReference type="ARBA" id="ARBA00006642"/>
    </source>
</evidence>
<evidence type="ECO:0000256" key="12">
    <source>
        <dbReference type="ARBA" id="ARBA00049396"/>
    </source>
</evidence>
<feature type="active site" description="Proton donor/acceptor" evidence="13">
    <location>
        <position position="156"/>
    </location>
</feature>
<feature type="domain" description="Dihydrodipicolinate reductase N-terminal" evidence="14">
    <location>
        <begin position="5"/>
        <end position="129"/>
    </location>
</feature>
<dbReference type="HAMAP" id="MF_00102">
    <property type="entry name" value="DapB"/>
    <property type="match status" value="1"/>
</dbReference>
<evidence type="ECO:0000256" key="9">
    <source>
        <dbReference type="ARBA" id="ARBA00037922"/>
    </source>
</evidence>
<keyword evidence="7 13" id="KW-0520">NAD</keyword>
<keyword evidence="17" id="KW-1185">Reference proteome</keyword>
<dbReference type="InterPro" id="IPR000846">
    <property type="entry name" value="DapB_N"/>
</dbReference>
<evidence type="ECO:0000256" key="2">
    <source>
        <dbReference type="ARBA" id="ARBA00022490"/>
    </source>
</evidence>
<comment type="function">
    <text evidence="13">Catalyzes the conversion of 4-hydroxy-tetrahydrodipicolinate (HTPA) to tetrahydrodipicolinate.</text>
</comment>
<evidence type="ECO:0000259" key="14">
    <source>
        <dbReference type="Pfam" id="PF01113"/>
    </source>
</evidence>
<dbReference type="STRING" id="1122204.SAMN05421781_0683"/>
<evidence type="ECO:0000313" key="17">
    <source>
        <dbReference type="Proteomes" id="UP000199488"/>
    </source>
</evidence>
<comment type="catalytic activity">
    <reaction evidence="11 13">
        <text>(S)-2,3,4,5-tetrahydrodipicolinate + NADP(+) + H2O = (2S,4S)-4-hydroxy-2,3,4,5-tetrahydrodipicolinate + NADPH + H(+)</text>
        <dbReference type="Rhea" id="RHEA:35331"/>
        <dbReference type="ChEBI" id="CHEBI:15377"/>
        <dbReference type="ChEBI" id="CHEBI:15378"/>
        <dbReference type="ChEBI" id="CHEBI:16845"/>
        <dbReference type="ChEBI" id="CHEBI:57783"/>
        <dbReference type="ChEBI" id="CHEBI:58349"/>
        <dbReference type="ChEBI" id="CHEBI:67139"/>
        <dbReference type="EC" id="1.17.1.8"/>
    </reaction>
</comment>
<evidence type="ECO:0000256" key="5">
    <source>
        <dbReference type="ARBA" id="ARBA00022915"/>
    </source>
</evidence>
<evidence type="ECO:0000256" key="8">
    <source>
        <dbReference type="ARBA" id="ARBA00023154"/>
    </source>
</evidence>
<dbReference type="FunFam" id="3.40.50.720:FF:000180">
    <property type="entry name" value="4-hydroxy-tetrahydrodipicolinate reductase"/>
    <property type="match status" value="1"/>
</dbReference>
<dbReference type="InterPro" id="IPR022663">
    <property type="entry name" value="DapB_C"/>
</dbReference>
<dbReference type="SUPFAM" id="SSF51735">
    <property type="entry name" value="NAD(P)-binding Rossmann-fold domains"/>
    <property type="match status" value="1"/>
</dbReference>
<keyword evidence="4 13" id="KW-0521">NADP</keyword>
<name>A0A1H2RBE7_9BACI</name>
<gene>
    <name evidence="13" type="primary">dapB</name>
    <name evidence="16" type="ORF">SAMN05421781_0683</name>
</gene>
<sequence>MTELIRVIVAGPRGNMGKEAVHMIEAAEHLHLAAVVDHKYEGSLLSEIEGMPKSGARVYTDVDQCLGEVEAEVFVDLTTPEIGKVHTEKALDYGLAPVVGTTGFTDEDLDRLRQKAKEQQRGVLIVPNFAIGAVLMMKMSQMAAAYFPDVEITELHHDRKLDAPSGTAVKTAKLIQENRTKKAQGHPEEKETMPGARGAELDGMRIHSTRLPGLVAHQQVMFGGEGQTLTIRHDSINRASFMPGVKFAIERVVTMKELVYGLENILE</sequence>
<dbReference type="GO" id="GO:0005829">
    <property type="term" value="C:cytosol"/>
    <property type="evidence" value="ECO:0007669"/>
    <property type="project" value="TreeGrafter"/>
</dbReference>
<dbReference type="OrthoDB" id="9790352at2"/>
<evidence type="ECO:0000256" key="3">
    <source>
        <dbReference type="ARBA" id="ARBA00022605"/>
    </source>
</evidence>
<comment type="similarity">
    <text evidence="1 13">Belongs to the DapB family.</text>
</comment>
<dbReference type="EMBL" id="FNNC01000001">
    <property type="protein sequence ID" value="SDW16701.1"/>
    <property type="molecule type" value="Genomic_DNA"/>
</dbReference>
<reference evidence="16 17" key="1">
    <citation type="submission" date="2016-10" db="EMBL/GenBank/DDBJ databases">
        <authorList>
            <person name="de Groot N.N."/>
        </authorList>
    </citation>
    <scope>NUCLEOTIDE SEQUENCE [LARGE SCALE GENOMIC DNA]</scope>
    <source>
        <strain evidence="16 17">DSM 23126</strain>
    </source>
</reference>
<dbReference type="RefSeq" id="WP_091611159.1">
    <property type="nucleotide sequence ID" value="NZ_FNNC01000001.1"/>
</dbReference>
<feature type="binding site" evidence="13">
    <location>
        <position position="157"/>
    </location>
    <ligand>
        <name>(S)-2,3,4,5-tetrahydrodipicolinate</name>
        <dbReference type="ChEBI" id="CHEBI:16845"/>
    </ligand>
</feature>
<dbReference type="EC" id="1.17.1.8" evidence="10 13"/>
<comment type="caution">
    <text evidence="13">Was originally thought to be a dihydrodipicolinate reductase (DHDPR), catalyzing the conversion of dihydrodipicolinate to tetrahydrodipicolinate. However, it was shown in E.coli that the substrate of the enzymatic reaction is not dihydrodipicolinate (DHDP) but in fact (2S,4S)-4-hydroxy-2,3,4,5-tetrahydrodipicolinic acid (HTPA), the product released by the DapA-catalyzed reaction.</text>
</comment>
<dbReference type="Pfam" id="PF05173">
    <property type="entry name" value="DapB_C"/>
    <property type="match status" value="1"/>
</dbReference>
<dbReference type="UniPathway" id="UPA00034">
    <property type="reaction ID" value="UER00018"/>
</dbReference>
<dbReference type="GO" id="GO:0019877">
    <property type="term" value="P:diaminopimelate biosynthetic process"/>
    <property type="evidence" value="ECO:0007669"/>
    <property type="project" value="UniProtKB-UniRule"/>
</dbReference>
<comment type="subunit">
    <text evidence="13">Homotetramer.</text>
</comment>
<dbReference type="NCBIfam" id="TIGR00036">
    <property type="entry name" value="dapB"/>
    <property type="match status" value="1"/>
</dbReference>
<feature type="binding site" evidence="13">
    <location>
        <position position="37"/>
    </location>
    <ligand>
        <name>NAD(+)</name>
        <dbReference type="ChEBI" id="CHEBI:57540"/>
    </ligand>
</feature>
<dbReference type="PANTHER" id="PTHR20836">
    <property type="entry name" value="DIHYDRODIPICOLINATE REDUCTASE"/>
    <property type="match status" value="1"/>
</dbReference>
<evidence type="ECO:0000256" key="11">
    <source>
        <dbReference type="ARBA" id="ARBA00049080"/>
    </source>
</evidence>
<keyword evidence="2 13" id="KW-0963">Cytoplasm</keyword>
<dbReference type="GO" id="GO:0050661">
    <property type="term" value="F:NADP binding"/>
    <property type="evidence" value="ECO:0007669"/>
    <property type="project" value="UniProtKB-UniRule"/>
</dbReference>
<evidence type="ECO:0000256" key="6">
    <source>
        <dbReference type="ARBA" id="ARBA00023002"/>
    </source>
</evidence>
<feature type="binding site" evidence="13">
    <location>
        <begin position="100"/>
        <end position="102"/>
    </location>
    <ligand>
        <name>NAD(+)</name>
        <dbReference type="ChEBI" id="CHEBI:57540"/>
    </ligand>
</feature>
<comment type="catalytic activity">
    <reaction evidence="12 13">
        <text>(S)-2,3,4,5-tetrahydrodipicolinate + NAD(+) + H2O = (2S,4S)-4-hydroxy-2,3,4,5-tetrahydrodipicolinate + NADH + H(+)</text>
        <dbReference type="Rhea" id="RHEA:35323"/>
        <dbReference type="ChEBI" id="CHEBI:15377"/>
        <dbReference type="ChEBI" id="CHEBI:15378"/>
        <dbReference type="ChEBI" id="CHEBI:16845"/>
        <dbReference type="ChEBI" id="CHEBI:57540"/>
        <dbReference type="ChEBI" id="CHEBI:57945"/>
        <dbReference type="ChEBI" id="CHEBI:67139"/>
        <dbReference type="EC" id="1.17.1.8"/>
    </reaction>
</comment>
<dbReference type="Proteomes" id="UP000199488">
    <property type="component" value="Unassembled WGS sequence"/>
</dbReference>
<feature type="active site" description="Proton donor" evidence="13">
    <location>
        <position position="160"/>
    </location>
</feature>
<dbReference type="GO" id="GO:0051287">
    <property type="term" value="F:NAD binding"/>
    <property type="evidence" value="ECO:0007669"/>
    <property type="project" value="UniProtKB-UniRule"/>
</dbReference>
<evidence type="ECO:0000256" key="4">
    <source>
        <dbReference type="ARBA" id="ARBA00022857"/>
    </source>
</evidence>
<comment type="subcellular location">
    <subcellularLocation>
        <location evidence="13">Cytoplasm</location>
    </subcellularLocation>
</comment>
<dbReference type="GO" id="GO:0009089">
    <property type="term" value="P:lysine biosynthetic process via diaminopimelate"/>
    <property type="evidence" value="ECO:0007669"/>
    <property type="project" value="UniProtKB-UniRule"/>
</dbReference>
<keyword evidence="8 13" id="KW-0457">Lysine biosynthesis</keyword>
<feature type="binding site" evidence="13">
    <location>
        <position position="39"/>
    </location>
    <ligand>
        <name>NADP(+)</name>
        <dbReference type="ChEBI" id="CHEBI:58349"/>
    </ligand>
</feature>
<dbReference type="PIRSF" id="PIRSF000161">
    <property type="entry name" value="DHPR"/>
    <property type="match status" value="1"/>
</dbReference>
<dbReference type="PROSITE" id="PS01298">
    <property type="entry name" value="DAPB"/>
    <property type="match status" value="1"/>
</dbReference>
<proteinExistence type="inferred from homology"/>
<evidence type="ECO:0000256" key="13">
    <source>
        <dbReference type="HAMAP-Rule" id="MF_00102"/>
    </source>
</evidence>
<feature type="binding site" evidence="13">
    <location>
        <begin position="11"/>
        <end position="16"/>
    </location>
    <ligand>
        <name>NAD(+)</name>
        <dbReference type="ChEBI" id="CHEBI:57540"/>
    </ligand>
</feature>
<evidence type="ECO:0000256" key="10">
    <source>
        <dbReference type="ARBA" id="ARBA00038983"/>
    </source>
</evidence>